<dbReference type="PRINTS" id="PR00301">
    <property type="entry name" value="HEATSHOCK70"/>
</dbReference>
<comment type="similarity">
    <text evidence="2">Belongs to the heat shock protein 70 family.</text>
</comment>
<feature type="compositionally biased region" description="Basic and acidic residues" evidence="8">
    <location>
        <begin position="935"/>
        <end position="946"/>
    </location>
</feature>
<evidence type="ECO:0000256" key="8">
    <source>
        <dbReference type="SAM" id="MobiDB-lite"/>
    </source>
</evidence>
<dbReference type="Gene3D" id="3.30.30.30">
    <property type="match status" value="1"/>
</dbReference>
<dbReference type="RefSeq" id="XP_024719313.1">
    <property type="nucleotide sequence ID" value="XM_024862872.1"/>
</dbReference>
<keyword evidence="5" id="KW-0256">Endoplasmic reticulum</keyword>
<feature type="compositionally biased region" description="Basic and acidic residues" evidence="8">
    <location>
        <begin position="1007"/>
        <end position="1019"/>
    </location>
</feature>
<evidence type="ECO:0000256" key="4">
    <source>
        <dbReference type="ARBA" id="ARBA00022741"/>
    </source>
</evidence>
<dbReference type="SUPFAM" id="SSF53067">
    <property type="entry name" value="Actin-like ATPase domain"/>
    <property type="match status" value="2"/>
</dbReference>
<dbReference type="FunFam" id="1.20.1270.10:FF:000002">
    <property type="entry name" value="Heat shock 70 kDa protein 4"/>
    <property type="match status" value="1"/>
</dbReference>
<dbReference type="InterPro" id="IPR029048">
    <property type="entry name" value="HSP70_C_sf"/>
</dbReference>
<evidence type="ECO:0000256" key="2">
    <source>
        <dbReference type="ARBA" id="ARBA00007381"/>
    </source>
</evidence>
<dbReference type="FunFam" id="3.30.30.30:FF:000004">
    <property type="entry name" value="hypoxia up-regulated protein 1"/>
    <property type="match status" value="1"/>
</dbReference>
<dbReference type="InterPro" id="IPR013126">
    <property type="entry name" value="Hsp_70_fam"/>
</dbReference>
<gene>
    <name evidence="10" type="ORF">M430DRAFT_144169</name>
</gene>
<keyword evidence="11" id="KW-1185">Reference proteome</keyword>
<dbReference type="FunCoup" id="A0A2T3AXC2">
    <property type="interactions" value="183"/>
</dbReference>
<dbReference type="SUPFAM" id="SSF100934">
    <property type="entry name" value="Heat shock protein 70kD (HSP70), C-terminal subdomain"/>
    <property type="match status" value="1"/>
</dbReference>
<evidence type="ECO:0000256" key="7">
    <source>
        <dbReference type="ARBA" id="ARBA00023186"/>
    </source>
</evidence>
<dbReference type="Gene3D" id="3.30.420.40">
    <property type="match status" value="2"/>
</dbReference>
<dbReference type="InParanoid" id="A0A2T3AXC2"/>
<dbReference type="STRING" id="857342.A0A2T3AXC2"/>
<feature type="compositionally biased region" description="Polar residues" evidence="8">
    <location>
        <begin position="847"/>
        <end position="858"/>
    </location>
</feature>
<dbReference type="GO" id="GO:0140662">
    <property type="term" value="F:ATP-dependent protein folding chaperone"/>
    <property type="evidence" value="ECO:0007669"/>
    <property type="project" value="InterPro"/>
</dbReference>
<protein>
    <recommendedName>
        <fullName evidence="12">Actin-like ATPase domain-containing protein</fullName>
    </recommendedName>
</protein>
<keyword evidence="7" id="KW-0143">Chaperone</keyword>
<evidence type="ECO:0000256" key="5">
    <source>
        <dbReference type="ARBA" id="ARBA00022824"/>
    </source>
</evidence>
<dbReference type="PANTHER" id="PTHR45639">
    <property type="entry name" value="HSC70CB, ISOFORM G-RELATED"/>
    <property type="match status" value="1"/>
</dbReference>
<name>A0A2T3AXC2_AMORE</name>
<feature type="chain" id="PRO_5015455849" description="Actin-like ATPase domain-containing protein" evidence="9">
    <location>
        <begin position="33"/>
        <end position="1019"/>
    </location>
</feature>
<feature type="compositionally biased region" description="Basic residues" evidence="8">
    <location>
        <begin position="911"/>
        <end position="934"/>
    </location>
</feature>
<feature type="region of interest" description="Disordered" evidence="8">
    <location>
        <begin position="613"/>
        <end position="642"/>
    </location>
</feature>
<evidence type="ECO:0000256" key="6">
    <source>
        <dbReference type="ARBA" id="ARBA00022840"/>
    </source>
</evidence>
<feature type="compositionally biased region" description="Low complexity" evidence="8">
    <location>
        <begin position="615"/>
        <end position="637"/>
    </location>
</feature>
<evidence type="ECO:0000313" key="11">
    <source>
        <dbReference type="Proteomes" id="UP000241818"/>
    </source>
</evidence>
<comment type="subcellular location">
    <subcellularLocation>
        <location evidence="1">Endoplasmic reticulum lumen</location>
    </subcellularLocation>
</comment>
<evidence type="ECO:0000256" key="3">
    <source>
        <dbReference type="ARBA" id="ARBA00022729"/>
    </source>
</evidence>
<evidence type="ECO:0000256" key="1">
    <source>
        <dbReference type="ARBA" id="ARBA00004319"/>
    </source>
</evidence>
<feature type="compositionally biased region" description="Basic and acidic residues" evidence="8">
    <location>
        <begin position="973"/>
        <end position="991"/>
    </location>
</feature>
<dbReference type="GO" id="GO:0034663">
    <property type="term" value="C:endoplasmic reticulum chaperone complex"/>
    <property type="evidence" value="ECO:0007669"/>
    <property type="project" value="TreeGrafter"/>
</dbReference>
<dbReference type="PANTHER" id="PTHR45639:SF3">
    <property type="entry name" value="HYPOXIA UP-REGULATED PROTEIN 1"/>
    <property type="match status" value="1"/>
</dbReference>
<feature type="compositionally biased region" description="Low complexity" evidence="8">
    <location>
        <begin position="993"/>
        <end position="1006"/>
    </location>
</feature>
<evidence type="ECO:0000256" key="9">
    <source>
        <dbReference type="SAM" id="SignalP"/>
    </source>
</evidence>
<dbReference type="FunFam" id="3.90.640.10:FF:000039">
    <property type="entry name" value="Hsp70 family chaperone Lhs1/Orp150"/>
    <property type="match status" value="1"/>
</dbReference>
<organism evidence="10 11">
    <name type="scientific">Amorphotheca resinae ATCC 22711</name>
    <dbReference type="NCBI Taxonomy" id="857342"/>
    <lineage>
        <taxon>Eukaryota</taxon>
        <taxon>Fungi</taxon>
        <taxon>Dikarya</taxon>
        <taxon>Ascomycota</taxon>
        <taxon>Pezizomycotina</taxon>
        <taxon>Leotiomycetes</taxon>
        <taxon>Helotiales</taxon>
        <taxon>Amorphothecaceae</taxon>
        <taxon>Amorphotheca</taxon>
    </lineage>
</organism>
<dbReference type="Gene3D" id="3.90.640.10">
    <property type="entry name" value="Actin, Chain A, domain 4"/>
    <property type="match status" value="1"/>
</dbReference>
<dbReference type="InterPro" id="IPR043129">
    <property type="entry name" value="ATPase_NBD"/>
</dbReference>
<keyword evidence="4" id="KW-0547">Nucleotide-binding</keyword>
<dbReference type="GO" id="GO:0005524">
    <property type="term" value="F:ATP binding"/>
    <property type="evidence" value="ECO:0007669"/>
    <property type="project" value="UniProtKB-KW"/>
</dbReference>
<reference evidence="10 11" key="1">
    <citation type="journal article" date="2018" name="New Phytol.">
        <title>Comparative genomics and transcriptomics depict ericoid mycorrhizal fungi as versatile saprotrophs and plant mutualists.</title>
        <authorList>
            <person name="Martino E."/>
            <person name="Morin E."/>
            <person name="Grelet G.A."/>
            <person name="Kuo A."/>
            <person name="Kohler A."/>
            <person name="Daghino S."/>
            <person name="Barry K.W."/>
            <person name="Cichocki N."/>
            <person name="Clum A."/>
            <person name="Dockter R.B."/>
            <person name="Hainaut M."/>
            <person name="Kuo R.C."/>
            <person name="LaButti K."/>
            <person name="Lindahl B.D."/>
            <person name="Lindquist E.A."/>
            <person name="Lipzen A."/>
            <person name="Khouja H.R."/>
            <person name="Magnuson J."/>
            <person name="Murat C."/>
            <person name="Ohm R.A."/>
            <person name="Singer S.W."/>
            <person name="Spatafora J.W."/>
            <person name="Wang M."/>
            <person name="Veneault-Fourrey C."/>
            <person name="Henrissat B."/>
            <person name="Grigoriev I.V."/>
            <person name="Martin F.M."/>
            <person name="Perotto S."/>
        </authorList>
    </citation>
    <scope>NUCLEOTIDE SEQUENCE [LARGE SCALE GENOMIC DNA]</scope>
    <source>
        <strain evidence="10 11">ATCC 22711</strain>
    </source>
</reference>
<keyword evidence="6" id="KW-0067">ATP-binding</keyword>
<feature type="region of interest" description="Disordered" evidence="8">
    <location>
        <begin position="829"/>
        <end position="858"/>
    </location>
</feature>
<dbReference type="GO" id="GO:0005788">
    <property type="term" value="C:endoplasmic reticulum lumen"/>
    <property type="evidence" value="ECO:0007669"/>
    <property type="project" value="UniProtKB-SubCell"/>
</dbReference>
<accession>A0A2T3AXC2</accession>
<keyword evidence="3 9" id="KW-0732">Signal</keyword>
<dbReference type="Gene3D" id="1.20.1270.10">
    <property type="match status" value="1"/>
</dbReference>
<proteinExistence type="inferred from homology"/>
<evidence type="ECO:0000313" key="10">
    <source>
        <dbReference type="EMBL" id="PSS13322.1"/>
    </source>
</evidence>
<sequence>MASSSKPSNRIFSSPIFAILALFCLFSSTALAASAVLGVDLGTEYIKATLVKPGIPLEIVLTKDSRRKEISAVAFKPVKNPQSGSFPERVYGSDAVALAARFPGDVYPNLKPLLGLTADDSVVKDYSSRHPALQLEAEKIRGTAAFRSGAFSKDEEPWTVEEILAMELQSIQKNAEALAGKGSVIKDLVITVPPFYTAEERRAVELAAELAGLRVLELISDGLAVGLNYATTRTFPSVTGGAKPEYHMVFDMGAGSTKATIMKFQGRTVKDVGKYNKTIQEVQVLGSGWDRTLGGDALNAIIVDDMIAQFVESTAGKKVSATAEGVRAHGRAAAKLWKEAERLRQVLSANTNTQASFEGLYEDADFRYKISRADFEQMAASHGARVGVAIQNALDMAGLTTKDLDSVILHGGAIRTPFVQKELEKFFGNADKIRTNVNSDEAAVFGAGFRGAGLSPSFRVKAIRASDGAAYAAGIKWTNPIGKLQHQRLWQPTSHLGAEKQYSFKNHEDFSIEFYQVSPDSPEKELLQLTTQNLTESVNVLKEKFGCTDDDIDVKLSTRLATSNGQVEILKLVVDCEVEDTDKGGVVDSVKGMFGFGKKDQAPLNEEDDLVETISSPESSVSETSSTSTATASPSASAKKDSKSKRFQVIPIKYTTEIKGLPQLPRAEIIRMKDRLEAFADSDRARRLREDALNQLEGFTYRAKDFLDNEDFIASSTEEERASLKSKAEAAGEWIYSEGKDATREELKAKLKEMKDIVAPIETRREEAAARPAQVRVLQEALNQTKQLIVGITGQIENDTKLHSSFSASKSAAATATPSASVDYFAGLEDEDETATSSAPSEAETLNPPTYTTEDLTVPQTLYDSISEWLTEKLAEQEKLPPTADPVILVRDIAAKVKQLQDAQMALVTKSMRRPYQSKKPTKPKSTKSKKAKTSKTEAADAEKTIDFGGKPFIQVGTDDEMPSEEEILAWVEKQRAEEQAGKSEQQKEESNGEQAAEQAEGQAAQEEGKPAPIKHEEL</sequence>
<dbReference type="AlphaFoldDB" id="A0A2T3AXC2"/>
<feature type="signal peptide" evidence="9">
    <location>
        <begin position="1"/>
        <end position="32"/>
    </location>
</feature>
<dbReference type="OrthoDB" id="10262720at2759"/>
<evidence type="ECO:0008006" key="12">
    <source>
        <dbReference type="Google" id="ProtNLM"/>
    </source>
</evidence>
<dbReference type="GeneID" id="36570953"/>
<feature type="region of interest" description="Disordered" evidence="8">
    <location>
        <begin position="908"/>
        <end position="1019"/>
    </location>
</feature>
<dbReference type="GO" id="GO:0030968">
    <property type="term" value="P:endoplasmic reticulum unfolded protein response"/>
    <property type="evidence" value="ECO:0007669"/>
    <property type="project" value="TreeGrafter"/>
</dbReference>
<dbReference type="Proteomes" id="UP000241818">
    <property type="component" value="Unassembled WGS sequence"/>
</dbReference>
<dbReference type="Pfam" id="PF00012">
    <property type="entry name" value="HSP70"/>
    <property type="match status" value="2"/>
</dbReference>
<dbReference type="CDD" id="cd10230">
    <property type="entry name" value="ASKHA_NBD_HSP70_HYOU1"/>
    <property type="match status" value="1"/>
</dbReference>
<feature type="compositionally biased region" description="Acidic residues" evidence="8">
    <location>
        <begin position="958"/>
        <end position="968"/>
    </location>
</feature>
<dbReference type="EMBL" id="KZ679014">
    <property type="protein sequence ID" value="PSS13322.1"/>
    <property type="molecule type" value="Genomic_DNA"/>
</dbReference>